<sequence length="1214" mass="135358">MAWLSRVWELQHVTRPGSLHDANRAHVPPARSPLSRELPSSNSYMPPSPSVNSRAARSYATEELSAENMPTLRTPLPAGYFGDIQISASKRQEYHEIVRRRVNSMLADEHRCMERRAQQQPLVQETEWKFFRRIGDLKVYQRRLRGRSRQDVAAEEEFPEAAIAVERGNPSMLADGSVAGTIEDMLYGLSATTQGELMTGLSFTAPPQDAVLLSVVEKSTVEDPLHSAEILWILTKMPILNPRDVCYLKATGVGMDGKGRPYGYMVLHSVDIPECPPFDYRKTKVLRARMFFSFLFRETSPGYVDVMGRGVFDLAGGELLKLVLPHATTSVIDGLLRSVSCGEAKRLTLLAMRNHEERRRIRMLSKKSVCSMCIRGNKTLLSGVRLKSCDVCGVPICKNCKIKDKRMFTGMKHPCRAVVCCASCSQQAKEITGVRLGEPEFVVVAEYYSKNRPTSSSSSSGSSAVAVTLSTPSLIEASGQQDPVARSYEAGKSEPTSLLSDAKSVAVTNSTIGDSCAGFDLDVSFSGTLSERNSGEYRAHFNPKDFVEEEPEPVSAELLQEYAELDVTEETGSSGVEAWGGSYRGDPDDFTKPGTYSKRRPNDMLEWMKELQSSAEEAYFTAKANEEIMKKVPHSLAPYRCSLELVVAVLPPKSWLGPLTNSQSSKMSPRPGGNWANTAVELRPCGVPLSPGCLQATEAERRRYIALVRGRVNVMLRDEARYAERRARNDPFLHAGEWKQVKKEKDLTFYRRFTRGRSLRELAAEEELPEIQRAVERGYTSMICDGFVKGTIDDMMYGMTASSQDDLMTGFSFKDPPKDCVWVGSIETATQDDPFLTADLIWALPKLPPILDQVDVCYLKATGVKVDANGERYGYLILHSVHVTQCPPFAAHAISRAKMYYACLFREPRPGVLKVIVRGIFDLSKKVTMLKGLVSAATTSILIGLLNGVGIGEAKKLTLLTIRNRSRLRNGENTPKQSVCYMCCKRASFLGRANLFGTHLVTCYVCGGTVCNNCTRGEKQRVFLGKDKPCSKVECCPNCVREAMTTIHACPVDPEYVVVAEFYQNERSVSNIHAQPSYEEEMKTNTSACVPTTSTSDESIREYQLDFDDDPFSIALTYAEHSHSSGDDEEIALSPEPDRELIPSEIQTWSHRINVDDDDFLPTYSIDKMHADRMQESEQRAHMLEQRLLELSLQADKTLAQTQKTTMAMRKDRE</sequence>
<dbReference type="Proteomes" id="UP001259832">
    <property type="component" value="Unassembled WGS sequence"/>
</dbReference>
<dbReference type="PANTHER" id="PTHR13510">
    <property type="entry name" value="FYVE-FINGER-CONTAINING RAB5 EFFECTOR PROTEIN RABENOSYN-5-RELATED"/>
    <property type="match status" value="1"/>
</dbReference>
<evidence type="ECO:0000313" key="3">
    <source>
        <dbReference type="Proteomes" id="UP001259832"/>
    </source>
</evidence>
<feature type="compositionally biased region" description="Low complexity" evidence="1">
    <location>
        <begin position="39"/>
        <end position="53"/>
    </location>
</feature>
<proteinExistence type="predicted"/>
<comment type="caution">
    <text evidence="2">The sequence shown here is derived from an EMBL/GenBank/DDBJ whole genome shotgun (WGS) entry which is preliminary data.</text>
</comment>
<dbReference type="CDD" id="cd00065">
    <property type="entry name" value="FYVE_like_SF"/>
    <property type="match status" value="1"/>
</dbReference>
<protein>
    <recommendedName>
        <fullName evidence="4">FYVE-type domain-containing protein</fullName>
    </recommendedName>
</protein>
<dbReference type="Gene3D" id="3.30.530.20">
    <property type="match status" value="2"/>
</dbReference>
<feature type="region of interest" description="Disordered" evidence="1">
    <location>
        <begin position="19"/>
        <end position="56"/>
    </location>
</feature>
<name>A0AAD9GMM0_9STRA</name>
<gene>
    <name evidence="2" type="ORF">P3T76_007098</name>
</gene>
<dbReference type="InterPro" id="IPR052727">
    <property type="entry name" value="Rab4/Rab5_effector"/>
</dbReference>
<keyword evidence="3" id="KW-1185">Reference proteome</keyword>
<accession>A0AAD9GMM0</accession>
<evidence type="ECO:0008006" key="4">
    <source>
        <dbReference type="Google" id="ProtNLM"/>
    </source>
</evidence>
<evidence type="ECO:0000256" key="1">
    <source>
        <dbReference type="SAM" id="MobiDB-lite"/>
    </source>
</evidence>
<organism evidence="2 3">
    <name type="scientific">Phytophthora citrophthora</name>
    <dbReference type="NCBI Taxonomy" id="4793"/>
    <lineage>
        <taxon>Eukaryota</taxon>
        <taxon>Sar</taxon>
        <taxon>Stramenopiles</taxon>
        <taxon>Oomycota</taxon>
        <taxon>Peronosporomycetes</taxon>
        <taxon>Peronosporales</taxon>
        <taxon>Peronosporaceae</taxon>
        <taxon>Phytophthora</taxon>
    </lineage>
</organism>
<dbReference type="InterPro" id="IPR023393">
    <property type="entry name" value="START-like_dom_sf"/>
</dbReference>
<dbReference type="EMBL" id="JASMQC010000012">
    <property type="protein sequence ID" value="KAK1941232.1"/>
    <property type="molecule type" value="Genomic_DNA"/>
</dbReference>
<feature type="region of interest" description="Disordered" evidence="1">
    <location>
        <begin position="569"/>
        <end position="597"/>
    </location>
</feature>
<evidence type="ECO:0000313" key="2">
    <source>
        <dbReference type="EMBL" id="KAK1941232.1"/>
    </source>
</evidence>
<dbReference type="AlphaFoldDB" id="A0AAD9GMM0"/>
<dbReference type="PANTHER" id="PTHR13510:SF44">
    <property type="entry name" value="RABENOSYN-5"/>
    <property type="match status" value="1"/>
</dbReference>
<reference evidence="2" key="1">
    <citation type="submission" date="2023-08" db="EMBL/GenBank/DDBJ databases">
        <title>Reference Genome Resource for the Citrus Pathogen Phytophthora citrophthora.</title>
        <authorList>
            <person name="Moller H."/>
            <person name="Coetzee B."/>
            <person name="Rose L.J."/>
            <person name="Van Niekerk J.M."/>
        </authorList>
    </citation>
    <scope>NUCLEOTIDE SEQUENCE</scope>
    <source>
        <strain evidence="2">STE-U-9442</strain>
    </source>
</reference>